<sequence>MSDSPANPAQLHFIWGGVFTDASFSTLEPGTEEAYGPYHDGRTADRIWNEKARRNIDIANHRLFVITVPRPGGVKAG</sequence>
<organism evidence="1 2">
    <name type="scientific">Muricoccus vinaceus</name>
    <dbReference type="NCBI Taxonomy" id="424704"/>
    <lineage>
        <taxon>Bacteria</taxon>
        <taxon>Pseudomonadati</taxon>
        <taxon>Pseudomonadota</taxon>
        <taxon>Alphaproteobacteria</taxon>
        <taxon>Acetobacterales</taxon>
        <taxon>Roseomonadaceae</taxon>
        <taxon>Muricoccus</taxon>
    </lineage>
</organism>
<reference evidence="1 2" key="1">
    <citation type="submission" date="2024-09" db="EMBL/GenBank/DDBJ databases">
        <authorList>
            <person name="Sun Q."/>
            <person name="Mori K."/>
        </authorList>
    </citation>
    <scope>NUCLEOTIDE SEQUENCE [LARGE SCALE GENOMIC DNA]</scope>
    <source>
        <strain evidence="1 2">CCM 7468</strain>
    </source>
</reference>
<evidence type="ECO:0008006" key="3">
    <source>
        <dbReference type="Google" id="ProtNLM"/>
    </source>
</evidence>
<dbReference type="Pfam" id="PF13773">
    <property type="entry name" value="DUF4170"/>
    <property type="match status" value="1"/>
</dbReference>
<name>A0ABV6IYG2_9PROT</name>
<accession>A0ABV6IYG2</accession>
<comment type="caution">
    <text evidence="1">The sequence shown here is derived from an EMBL/GenBank/DDBJ whole genome shotgun (WGS) entry which is preliminary data.</text>
</comment>
<dbReference type="Proteomes" id="UP001589789">
    <property type="component" value="Unassembled WGS sequence"/>
</dbReference>
<evidence type="ECO:0000313" key="1">
    <source>
        <dbReference type="EMBL" id="MFC0388259.1"/>
    </source>
</evidence>
<keyword evidence="2" id="KW-1185">Reference proteome</keyword>
<proteinExistence type="predicted"/>
<dbReference type="EMBL" id="JBHLVZ010000083">
    <property type="protein sequence ID" value="MFC0388259.1"/>
    <property type="molecule type" value="Genomic_DNA"/>
</dbReference>
<gene>
    <name evidence="1" type="ORF">ACFFIC_22365</name>
</gene>
<dbReference type="Gene3D" id="3.30.70.2400">
    <property type="entry name" value="Uncharacterised protein PF13773, DUF4170"/>
    <property type="match status" value="1"/>
</dbReference>
<dbReference type="InterPro" id="IPR025226">
    <property type="entry name" value="DUF4170"/>
</dbReference>
<protein>
    <recommendedName>
        <fullName evidence="3">DUF4170 domain-containing protein</fullName>
    </recommendedName>
</protein>
<evidence type="ECO:0000313" key="2">
    <source>
        <dbReference type="Proteomes" id="UP001589789"/>
    </source>
</evidence>
<dbReference type="RefSeq" id="WP_377054493.1">
    <property type="nucleotide sequence ID" value="NZ_JBHLVZ010000083.1"/>
</dbReference>